<accession>A0AAN8PMQ0</accession>
<feature type="compositionally biased region" description="Polar residues" evidence="1">
    <location>
        <begin position="438"/>
        <end position="454"/>
    </location>
</feature>
<sequence length="788" mass="86266">MSSERSANQFISALVKNLQAVCHGHVDFDKNVKVVGHLYLTVDSNSEFNYIVNEKVSKSDESSTTFISKSFYATDPQQKTPKKNVDRPLPPPTPNVLGKTRYDISVDLTEENLRASMMGGSPYKQGVHRQGAQFSPFHKPVAKRRLPSQRHYSPNSKVQRLVDNSVNISTTPSSPIDIDSDITVTFATPEKSPSGQSNVESRVPPIDPTGQTAVEKFDDFEVFKADGYEEGESANSVNESLEETEDDNETQKNTETSPSKEIHNVDLSRVKHEIKNSDGDESLYGASSQSQRTGDDSITGESNDDEFFASLREQTVGLYPVGGVHINESNSSNQSYNLDIPNLSGISGQVSAYVPVAGTSSDGLNNTATRTSGDKSTSKKTCSQVVSATLVRKTVPTTPTLATHPVGTPELPSESLTISPQSPGRVSEILIDPAPAQPSGTQSQSLNHSASVSLVTPPRPPDTQSAPHVSSELPDTSSSFGGTQFHLFDGSSDPQITPLVSSHRQSQLTGTAEKPQDLQSNNVSLSRIGQLVSESELVISESQHHESLVSLTAALTPEQYRGTQSEPSEPDHVPRTNEQARSDTDTELSTITKKLTAVHKEQQDLKGMMSHVILLITGKQKPKNKKSESNKTDNSVSTELEDRPTSPEPEPSKDQTEVAEDTCNNDDLFEDIPEPYRFSHKQLLNIRATCNSATAFAIKIVRQLFPEIYGHGALRQKYSYHGGGRFDKLELDVARKAYLRRYIVYIYPEMSNKLIYKNSVVQAINETLRRPIDKSKKGQETATSSKAS</sequence>
<evidence type="ECO:0008006" key="4">
    <source>
        <dbReference type="Google" id="ProtNLM"/>
    </source>
</evidence>
<keyword evidence="3" id="KW-1185">Reference proteome</keyword>
<feature type="compositionally biased region" description="Polar residues" evidence="1">
    <location>
        <begin position="187"/>
        <end position="200"/>
    </location>
</feature>
<feature type="region of interest" description="Disordered" evidence="1">
    <location>
        <begin position="69"/>
        <end position="99"/>
    </location>
</feature>
<feature type="compositionally biased region" description="Basic and acidic residues" evidence="1">
    <location>
        <begin position="640"/>
        <end position="656"/>
    </location>
</feature>
<gene>
    <name evidence="2" type="ORF">SNE40_017802</name>
</gene>
<feature type="compositionally biased region" description="Polar residues" evidence="1">
    <location>
        <begin position="414"/>
        <end position="424"/>
    </location>
</feature>
<feature type="compositionally biased region" description="Basic and acidic residues" evidence="1">
    <location>
        <begin position="569"/>
        <end position="584"/>
    </location>
</feature>
<feature type="region of interest" description="Disordered" evidence="1">
    <location>
        <begin position="559"/>
        <end position="589"/>
    </location>
</feature>
<dbReference type="EMBL" id="JAZGQO010000011">
    <property type="protein sequence ID" value="KAK6174551.1"/>
    <property type="molecule type" value="Genomic_DNA"/>
</dbReference>
<feature type="compositionally biased region" description="Polar residues" evidence="1">
    <location>
        <begin position="462"/>
        <end position="482"/>
    </location>
</feature>
<proteinExistence type="predicted"/>
<reference evidence="2 3" key="1">
    <citation type="submission" date="2024-01" db="EMBL/GenBank/DDBJ databases">
        <title>The genome of the rayed Mediterranean limpet Patella caerulea (Linnaeus, 1758).</title>
        <authorList>
            <person name="Anh-Thu Weber A."/>
            <person name="Halstead-Nussloch G."/>
        </authorList>
    </citation>
    <scope>NUCLEOTIDE SEQUENCE [LARGE SCALE GENOMIC DNA]</scope>
    <source>
        <strain evidence="2">AATW-2023a</strain>
        <tissue evidence="2">Whole specimen</tissue>
    </source>
</reference>
<comment type="caution">
    <text evidence="2">The sequence shown here is derived from an EMBL/GenBank/DDBJ whole genome shotgun (WGS) entry which is preliminary data.</text>
</comment>
<feature type="region of interest" description="Disordered" evidence="1">
    <location>
        <begin position="396"/>
        <end position="521"/>
    </location>
</feature>
<feature type="compositionally biased region" description="Basic and acidic residues" evidence="1">
    <location>
        <begin position="258"/>
        <end position="278"/>
    </location>
</feature>
<protein>
    <recommendedName>
        <fullName evidence="4">BEN domain-containing protein</fullName>
    </recommendedName>
</protein>
<dbReference type="Proteomes" id="UP001347796">
    <property type="component" value="Unassembled WGS sequence"/>
</dbReference>
<evidence type="ECO:0000313" key="3">
    <source>
        <dbReference type="Proteomes" id="UP001347796"/>
    </source>
</evidence>
<feature type="region of interest" description="Disordered" evidence="1">
    <location>
        <begin position="617"/>
        <end position="661"/>
    </location>
</feature>
<dbReference type="AlphaFoldDB" id="A0AAN8PMQ0"/>
<evidence type="ECO:0000313" key="2">
    <source>
        <dbReference type="EMBL" id="KAK6174551.1"/>
    </source>
</evidence>
<name>A0AAN8PMQ0_PATCE</name>
<organism evidence="2 3">
    <name type="scientific">Patella caerulea</name>
    <name type="common">Rayed Mediterranean limpet</name>
    <dbReference type="NCBI Taxonomy" id="87958"/>
    <lineage>
        <taxon>Eukaryota</taxon>
        <taxon>Metazoa</taxon>
        <taxon>Spiralia</taxon>
        <taxon>Lophotrochozoa</taxon>
        <taxon>Mollusca</taxon>
        <taxon>Gastropoda</taxon>
        <taxon>Patellogastropoda</taxon>
        <taxon>Patelloidea</taxon>
        <taxon>Patellidae</taxon>
        <taxon>Patella</taxon>
    </lineage>
</organism>
<evidence type="ECO:0000256" key="1">
    <source>
        <dbReference type="SAM" id="MobiDB-lite"/>
    </source>
</evidence>
<feature type="region of interest" description="Disordered" evidence="1">
    <location>
        <begin position="187"/>
        <end position="303"/>
    </location>
</feature>
<feature type="compositionally biased region" description="Basic and acidic residues" evidence="1">
    <location>
        <begin position="215"/>
        <end position="227"/>
    </location>
</feature>
<feature type="compositionally biased region" description="Polar residues" evidence="1">
    <location>
        <begin position="492"/>
        <end position="510"/>
    </location>
</feature>